<reference evidence="5 6" key="2">
    <citation type="submission" date="2019-09" db="EMBL/GenBank/DDBJ databases">
        <authorList>
            <person name="Jin C."/>
        </authorList>
    </citation>
    <scope>NUCLEOTIDE SEQUENCE [LARGE SCALE GENOMIC DNA]</scope>
    <source>
        <strain evidence="5 6">BN140078</strain>
    </source>
</reference>
<keyword evidence="2" id="KW-0201">Cytochrome c-type biogenesis</keyword>
<evidence type="ECO:0000313" key="5">
    <source>
        <dbReference type="EMBL" id="KAA2240179.1"/>
    </source>
</evidence>
<gene>
    <name evidence="5" type="ORF">F0L74_28850</name>
</gene>
<name>A0A5B2VQ11_9BACT</name>
<sequence length="498" mass="56300">MIVCKKRSYFLLFICVLLICCQNIYGQKLTVLTGYAEKLKNTDSITITLDDGGNADYHKDRIKVPLTDGRFFFKKTLTHPAMVVTPFNSGGYSYIMEPGDSINIFIDENNSLAFSGRGSLKFRIIEDAKIINDSVRLPPNPYFTSCDSIGDYLAMCHWVDTVQIKRLAFLETYKDSISSNAFLLMQAALITQAESYRLRKMQSLMAAVHFFKTIKVSKEELGDLYDSTVERSAFRNIIARHDDISAGWYATELALMYLPTKNWRDNNFSETSFEAIGDEYKEAGMLFNGLLREKIISLRLKFWLGNRAIGDRFVDLQNCVKDYLSKSDYPEYKSWINGIYEKAVKVAKGNRAPGFSLYDHNGELVSLEDLKGKVILLDFWFTGCGPCAGLVPVMSKIENAFNNNPDVKLVNVSVDEDLGKWKKSLIERKYTTGSGICLNIGKTSTVNDYNVHSFPSVFLIDKGGYIVSISPPDARPSNNGEEMIEQINKLLKPAEHHH</sequence>
<dbReference type="Pfam" id="PF08534">
    <property type="entry name" value="Redoxin"/>
    <property type="match status" value="1"/>
</dbReference>
<dbReference type="Gene3D" id="3.40.30.10">
    <property type="entry name" value="Glutaredoxin"/>
    <property type="match status" value="1"/>
</dbReference>
<reference evidence="5 6" key="1">
    <citation type="submission" date="2019-09" db="EMBL/GenBank/DDBJ databases">
        <title>Chitinophaga ginsengihumi sp. nov., isolated from soil of ginseng rhizosphere.</title>
        <authorList>
            <person name="Lee J."/>
        </authorList>
    </citation>
    <scope>NUCLEOTIDE SEQUENCE [LARGE SCALE GENOMIC DNA]</scope>
    <source>
        <strain evidence="5 6">BN140078</strain>
    </source>
</reference>
<dbReference type="EMBL" id="VUOC01000004">
    <property type="protein sequence ID" value="KAA2240179.1"/>
    <property type="molecule type" value="Genomic_DNA"/>
</dbReference>
<dbReference type="RefSeq" id="WP_149841357.1">
    <property type="nucleotide sequence ID" value="NZ_VUOC01000004.1"/>
</dbReference>
<dbReference type="CDD" id="cd02966">
    <property type="entry name" value="TlpA_like_family"/>
    <property type="match status" value="1"/>
</dbReference>
<proteinExistence type="predicted"/>
<dbReference type="AlphaFoldDB" id="A0A5B2VQ11"/>
<dbReference type="PANTHER" id="PTHR42852:SF13">
    <property type="entry name" value="PROTEIN DIPZ"/>
    <property type="match status" value="1"/>
</dbReference>
<comment type="caution">
    <text evidence="5">The sequence shown here is derived from an EMBL/GenBank/DDBJ whole genome shotgun (WGS) entry which is preliminary data.</text>
</comment>
<keyword evidence="3" id="KW-0676">Redox-active center</keyword>
<dbReference type="PROSITE" id="PS51352">
    <property type="entry name" value="THIOREDOXIN_2"/>
    <property type="match status" value="1"/>
</dbReference>
<dbReference type="PANTHER" id="PTHR42852">
    <property type="entry name" value="THIOL:DISULFIDE INTERCHANGE PROTEIN DSBE"/>
    <property type="match status" value="1"/>
</dbReference>
<evidence type="ECO:0000256" key="3">
    <source>
        <dbReference type="ARBA" id="ARBA00023284"/>
    </source>
</evidence>
<evidence type="ECO:0000259" key="4">
    <source>
        <dbReference type="PROSITE" id="PS51352"/>
    </source>
</evidence>
<evidence type="ECO:0000256" key="1">
    <source>
        <dbReference type="ARBA" id="ARBA00004196"/>
    </source>
</evidence>
<evidence type="ECO:0000256" key="2">
    <source>
        <dbReference type="ARBA" id="ARBA00022748"/>
    </source>
</evidence>
<organism evidence="5 6">
    <name type="scientific">Chitinophaga agrisoli</name>
    <dbReference type="NCBI Taxonomy" id="2607653"/>
    <lineage>
        <taxon>Bacteria</taxon>
        <taxon>Pseudomonadati</taxon>
        <taxon>Bacteroidota</taxon>
        <taxon>Chitinophagia</taxon>
        <taxon>Chitinophagales</taxon>
        <taxon>Chitinophagaceae</taxon>
        <taxon>Chitinophaga</taxon>
    </lineage>
</organism>
<dbReference type="InterPro" id="IPR013766">
    <property type="entry name" value="Thioredoxin_domain"/>
</dbReference>
<dbReference type="InterPro" id="IPR036249">
    <property type="entry name" value="Thioredoxin-like_sf"/>
</dbReference>
<keyword evidence="6" id="KW-1185">Reference proteome</keyword>
<protein>
    <submittedName>
        <fullName evidence="5">AhpC/TSA family protein</fullName>
    </submittedName>
</protein>
<dbReference type="PROSITE" id="PS00194">
    <property type="entry name" value="THIOREDOXIN_1"/>
    <property type="match status" value="1"/>
</dbReference>
<dbReference type="InterPro" id="IPR050553">
    <property type="entry name" value="Thioredoxin_ResA/DsbE_sf"/>
</dbReference>
<dbReference type="SUPFAM" id="SSF52833">
    <property type="entry name" value="Thioredoxin-like"/>
    <property type="match status" value="1"/>
</dbReference>
<dbReference type="Proteomes" id="UP000324611">
    <property type="component" value="Unassembled WGS sequence"/>
</dbReference>
<evidence type="ECO:0000313" key="6">
    <source>
        <dbReference type="Proteomes" id="UP000324611"/>
    </source>
</evidence>
<feature type="domain" description="Thioredoxin" evidence="4">
    <location>
        <begin position="346"/>
        <end position="492"/>
    </location>
</feature>
<accession>A0A5B2VQ11</accession>
<dbReference type="InterPro" id="IPR017937">
    <property type="entry name" value="Thioredoxin_CS"/>
</dbReference>
<comment type="subcellular location">
    <subcellularLocation>
        <location evidence="1">Cell envelope</location>
    </subcellularLocation>
</comment>
<dbReference type="InterPro" id="IPR013740">
    <property type="entry name" value="Redoxin"/>
</dbReference>